<organism evidence="3 4">
    <name type="scientific">Clostridium cellulovorans (strain ATCC 35296 / DSM 3052 / OCM 3 / 743B)</name>
    <dbReference type="NCBI Taxonomy" id="573061"/>
    <lineage>
        <taxon>Bacteria</taxon>
        <taxon>Bacillati</taxon>
        <taxon>Bacillota</taxon>
        <taxon>Clostridia</taxon>
        <taxon>Eubacteriales</taxon>
        <taxon>Clostridiaceae</taxon>
        <taxon>Clostridium</taxon>
    </lineage>
</organism>
<protein>
    <submittedName>
        <fullName evidence="3">Abortive infection protein</fullName>
    </submittedName>
</protein>
<keyword evidence="1" id="KW-0812">Transmembrane</keyword>
<feature type="transmembrane region" description="Helical" evidence="1">
    <location>
        <begin position="45"/>
        <end position="64"/>
    </location>
</feature>
<feature type="transmembrane region" description="Helical" evidence="1">
    <location>
        <begin position="189"/>
        <end position="209"/>
    </location>
</feature>
<dbReference type="HOGENOM" id="CLU_064706_4_0_9"/>
<sequence length="263" mass="29673">MVQNFSRKKVLLYIAFSYGVTWILWIPLFLNYSYNINVFTLPGQFYLASFGPLTSVIVTLMILEGKKGVYSWFSRTYSCTFPKKWLLLAIAMPLCYGIVGILAHRFMLGEWLKLSSFGLTSKLPGFNLWQTAVVWVATFGLGEESGWRGFLLPELTKKYSLRVSSLIVSAIWIFWHFPAFFFNSTYVNMGLGIIGWAISLTFGSVLLAWIANGSKFSVIPVLIWHGGFDLITASDQAEAAMAMVCSMLVIIQGIYLIRGMARR</sequence>
<feature type="transmembrane region" description="Helical" evidence="1">
    <location>
        <begin position="85"/>
        <end position="108"/>
    </location>
</feature>
<dbReference type="KEGG" id="ccb:Clocel_0404"/>
<dbReference type="RefSeq" id="WP_010075051.1">
    <property type="nucleotide sequence ID" value="NC_014393.1"/>
</dbReference>
<evidence type="ECO:0000259" key="2">
    <source>
        <dbReference type="Pfam" id="PF02517"/>
    </source>
</evidence>
<dbReference type="eggNOG" id="COG1266">
    <property type="taxonomic scope" value="Bacteria"/>
</dbReference>
<reference evidence="3 4" key="1">
    <citation type="submission" date="2010-08" db="EMBL/GenBank/DDBJ databases">
        <title>Complete sequence of Clostridium cellulovorans 743B.</title>
        <authorList>
            <consortium name="US DOE Joint Genome Institute"/>
            <person name="Lucas S."/>
            <person name="Copeland A."/>
            <person name="Lapidus A."/>
            <person name="Cheng J.-F."/>
            <person name="Bruce D."/>
            <person name="Goodwin L."/>
            <person name="Pitluck S."/>
            <person name="Chertkov O."/>
            <person name="Detter J.C."/>
            <person name="Han C."/>
            <person name="Tapia R."/>
            <person name="Land M."/>
            <person name="Hauser L."/>
            <person name="Chang Y.-J."/>
            <person name="Jeffries C."/>
            <person name="Kyrpides N."/>
            <person name="Ivanova N."/>
            <person name="Mikhailova N."/>
            <person name="Hemme C.L."/>
            <person name="Woyke T."/>
        </authorList>
    </citation>
    <scope>NUCLEOTIDE SEQUENCE [LARGE SCALE GENOMIC DNA]</scope>
    <source>
        <strain evidence="4">ATCC 35296 / DSM 3052 / OCM 3 / 743B</strain>
    </source>
</reference>
<evidence type="ECO:0000313" key="4">
    <source>
        <dbReference type="Proteomes" id="UP000002730"/>
    </source>
</evidence>
<feature type="transmembrane region" description="Helical" evidence="1">
    <location>
        <begin position="12"/>
        <end position="33"/>
    </location>
</feature>
<dbReference type="OrthoDB" id="9777755at2"/>
<feature type="transmembrane region" description="Helical" evidence="1">
    <location>
        <begin position="159"/>
        <end position="177"/>
    </location>
</feature>
<dbReference type="EMBL" id="CP002160">
    <property type="protein sequence ID" value="ADL50182.1"/>
    <property type="molecule type" value="Genomic_DNA"/>
</dbReference>
<keyword evidence="1" id="KW-0472">Membrane</keyword>
<gene>
    <name evidence="3" type="ordered locus">Clocel_0404</name>
</gene>
<dbReference type="InterPro" id="IPR003675">
    <property type="entry name" value="Rce1/LyrA-like_dom"/>
</dbReference>
<dbReference type="GO" id="GO:0004175">
    <property type="term" value="F:endopeptidase activity"/>
    <property type="evidence" value="ECO:0007669"/>
    <property type="project" value="UniProtKB-ARBA"/>
</dbReference>
<dbReference type="PANTHER" id="PTHR35797:SF1">
    <property type="entry name" value="PROTEASE"/>
    <property type="match status" value="1"/>
</dbReference>
<feature type="transmembrane region" description="Helical" evidence="1">
    <location>
        <begin position="239"/>
        <end position="257"/>
    </location>
</feature>
<dbReference type="PANTHER" id="PTHR35797">
    <property type="entry name" value="PROTEASE-RELATED"/>
    <property type="match status" value="1"/>
</dbReference>
<keyword evidence="4" id="KW-1185">Reference proteome</keyword>
<evidence type="ECO:0000313" key="3">
    <source>
        <dbReference type="EMBL" id="ADL50182.1"/>
    </source>
</evidence>
<name>D9SQB5_CLOC7</name>
<proteinExistence type="predicted"/>
<evidence type="ECO:0000256" key="1">
    <source>
        <dbReference type="SAM" id="Phobius"/>
    </source>
</evidence>
<dbReference type="STRING" id="573061.Clocel_0404"/>
<dbReference type="InterPro" id="IPR042150">
    <property type="entry name" value="MmRce1-like"/>
</dbReference>
<feature type="domain" description="CAAX prenyl protease 2/Lysostaphin resistance protein A-like" evidence="2">
    <location>
        <begin position="128"/>
        <end position="231"/>
    </location>
</feature>
<accession>D9SQB5</accession>
<dbReference type="Pfam" id="PF02517">
    <property type="entry name" value="Rce1-like"/>
    <property type="match status" value="1"/>
</dbReference>
<dbReference type="AlphaFoldDB" id="D9SQB5"/>
<dbReference type="GO" id="GO:0080120">
    <property type="term" value="P:CAAX-box protein maturation"/>
    <property type="evidence" value="ECO:0007669"/>
    <property type="project" value="UniProtKB-ARBA"/>
</dbReference>
<dbReference type="Proteomes" id="UP000002730">
    <property type="component" value="Chromosome"/>
</dbReference>
<keyword evidence="1" id="KW-1133">Transmembrane helix</keyword>